<sequence>MYCSTSMVTSAGSRRGTGVGRIAGGSRGKGVGRIAAGSRRGTGVGRIIGGSLGNGVGRGRKCCRWQAVEMVLLTRWRRGAVEEALLRPSGSSAADVTGGRQHGQSAAVF</sequence>
<feature type="compositionally biased region" description="Polar residues" evidence="1">
    <location>
        <begin position="1"/>
        <end position="12"/>
    </location>
</feature>
<evidence type="ECO:0000256" key="1">
    <source>
        <dbReference type="SAM" id="MobiDB-lite"/>
    </source>
</evidence>
<dbReference type="Proteomes" id="UP000314294">
    <property type="component" value="Unassembled WGS sequence"/>
</dbReference>
<protein>
    <submittedName>
        <fullName evidence="2">Uncharacterized protein</fullName>
    </submittedName>
</protein>
<accession>A0A4Z2FC72</accession>
<evidence type="ECO:0000313" key="3">
    <source>
        <dbReference type="Proteomes" id="UP000314294"/>
    </source>
</evidence>
<organism evidence="2 3">
    <name type="scientific">Liparis tanakae</name>
    <name type="common">Tanaka's snailfish</name>
    <dbReference type="NCBI Taxonomy" id="230148"/>
    <lineage>
        <taxon>Eukaryota</taxon>
        <taxon>Metazoa</taxon>
        <taxon>Chordata</taxon>
        <taxon>Craniata</taxon>
        <taxon>Vertebrata</taxon>
        <taxon>Euteleostomi</taxon>
        <taxon>Actinopterygii</taxon>
        <taxon>Neopterygii</taxon>
        <taxon>Teleostei</taxon>
        <taxon>Neoteleostei</taxon>
        <taxon>Acanthomorphata</taxon>
        <taxon>Eupercaria</taxon>
        <taxon>Perciformes</taxon>
        <taxon>Cottioidei</taxon>
        <taxon>Cottales</taxon>
        <taxon>Liparidae</taxon>
        <taxon>Liparis</taxon>
    </lineage>
</organism>
<comment type="caution">
    <text evidence="2">The sequence shown here is derived from an EMBL/GenBank/DDBJ whole genome shotgun (WGS) entry which is preliminary data.</text>
</comment>
<feature type="compositionally biased region" description="Gly residues" evidence="1">
    <location>
        <begin position="15"/>
        <end position="31"/>
    </location>
</feature>
<proteinExistence type="predicted"/>
<feature type="region of interest" description="Disordered" evidence="1">
    <location>
        <begin position="87"/>
        <end position="109"/>
    </location>
</feature>
<reference evidence="2 3" key="1">
    <citation type="submission" date="2019-03" db="EMBL/GenBank/DDBJ databases">
        <title>First draft genome of Liparis tanakae, snailfish: a comprehensive survey of snailfish specific genes.</title>
        <authorList>
            <person name="Kim W."/>
            <person name="Song I."/>
            <person name="Jeong J.-H."/>
            <person name="Kim D."/>
            <person name="Kim S."/>
            <person name="Ryu S."/>
            <person name="Song J.Y."/>
            <person name="Lee S.K."/>
        </authorList>
    </citation>
    <scope>NUCLEOTIDE SEQUENCE [LARGE SCALE GENOMIC DNA]</scope>
    <source>
        <tissue evidence="2">Muscle</tissue>
    </source>
</reference>
<feature type="region of interest" description="Disordered" evidence="1">
    <location>
        <begin position="1"/>
        <end position="37"/>
    </location>
</feature>
<keyword evidence="3" id="KW-1185">Reference proteome</keyword>
<dbReference type="EMBL" id="SRLO01001339">
    <property type="protein sequence ID" value="TNN38778.1"/>
    <property type="molecule type" value="Genomic_DNA"/>
</dbReference>
<evidence type="ECO:0000313" key="2">
    <source>
        <dbReference type="EMBL" id="TNN38778.1"/>
    </source>
</evidence>
<dbReference type="AlphaFoldDB" id="A0A4Z2FC72"/>
<gene>
    <name evidence="2" type="ORF">EYF80_051053</name>
</gene>
<name>A0A4Z2FC72_9TELE</name>